<dbReference type="PANTHER" id="PTHR30419">
    <property type="entry name" value="HTH-TYPE TRANSCRIPTIONAL REGULATOR YBHD"/>
    <property type="match status" value="1"/>
</dbReference>
<dbReference type="InterPro" id="IPR036388">
    <property type="entry name" value="WH-like_DNA-bd_sf"/>
</dbReference>
<dbReference type="InterPro" id="IPR000847">
    <property type="entry name" value="LysR_HTH_N"/>
</dbReference>
<dbReference type="Gene3D" id="3.40.190.10">
    <property type="entry name" value="Periplasmic binding protein-like II"/>
    <property type="match status" value="2"/>
</dbReference>
<dbReference type="Pfam" id="PF03466">
    <property type="entry name" value="LysR_substrate"/>
    <property type="match status" value="1"/>
</dbReference>
<accession>A0A5E7CRB6</accession>
<evidence type="ECO:0000256" key="3">
    <source>
        <dbReference type="ARBA" id="ARBA00023125"/>
    </source>
</evidence>
<dbReference type="PANTHER" id="PTHR30419:SF8">
    <property type="entry name" value="NITROGEN ASSIMILATION TRANSCRIPTIONAL ACTIVATOR-RELATED"/>
    <property type="match status" value="1"/>
</dbReference>
<evidence type="ECO:0000313" key="6">
    <source>
        <dbReference type="EMBL" id="VVO06791.1"/>
    </source>
</evidence>
<dbReference type="InterPro" id="IPR005119">
    <property type="entry name" value="LysR_subst-bd"/>
</dbReference>
<dbReference type="Proteomes" id="UP000379480">
    <property type="component" value="Unassembled WGS sequence"/>
</dbReference>
<dbReference type="CDD" id="cd08435">
    <property type="entry name" value="PBP2_GbpR"/>
    <property type="match status" value="1"/>
</dbReference>
<name>A0A5E7CRB6_PSEFL</name>
<dbReference type="EMBL" id="CABVHY010000014">
    <property type="protein sequence ID" value="VVO06791.1"/>
    <property type="molecule type" value="Genomic_DNA"/>
</dbReference>
<evidence type="ECO:0000256" key="1">
    <source>
        <dbReference type="ARBA" id="ARBA00009437"/>
    </source>
</evidence>
<keyword evidence="3" id="KW-0238">DNA-binding</keyword>
<dbReference type="SUPFAM" id="SSF53850">
    <property type="entry name" value="Periplasmic binding protein-like II"/>
    <property type="match status" value="1"/>
</dbReference>
<dbReference type="GO" id="GO:0005829">
    <property type="term" value="C:cytosol"/>
    <property type="evidence" value="ECO:0007669"/>
    <property type="project" value="TreeGrafter"/>
</dbReference>
<comment type="similarity">
    <text evidence="1">Belongs to the LysR transcriptional regulatory family.</text>
</comment>
<dbReference type="InterPro" id="IPR050950">
    <property type="entry name" value="HTH-type_LysR_regulators"/>
</dbReference>
<dbReference type="GO" id="GO:0003700">
    <property type="term" value="F:DNA-binding transcription factor activity"/>
    <property type="evidence" value="ECO:0007669"/>
    <property type="project" value="InterPro"/>
</dbReference>
<sequence>MDIKIDMSDQPKVPTFTSPVSPKNFSPLKISSRQIALLNALGEFRNLRRAAAAMHTTQPAASLLLQQLEERLDAKLFERLPRGMEPTLYGEVMIRYAQGAIHEFEHAEAQLAELARGASGLVRIGTVMGPVPTLLTRGVLAFKADNPKVRICIEVGTSDTLLPALIRGDFDVVLGRLPDQIDSQGLDIQLFEKGEQMRVIARPGHGLATAGKLSLADLVPLTWILHPLGSPMRRRVESALKAGGMVQTLDIVETASILATTSMIEASDMIAVVPNDVAEHYLRYGMVTILPVELPISMVNIGLLTRQARPLSAAVSKLLGYLKEHGKG</sequence>
<dbReference type="PROSITE" id="PS50931">
    <property type="entry name" value="HTH_LYSR"/>
    <property type="match status" value="1"/>
</dbReference>
<proteinExistence type="inferred from homology"/>
<dbReference type="RefSeq" id="WP_191636190.1">
    <property type="nucleotide sequence ID" value="NZ_CABVHY010000014.1"/>
</dbReference>
<dbReference type="SUPFAM" id="SSF46785">
    <property type="entry name" value="Winged helix' DNA-binding domain"/>
    <property type="match status" value="1"/>
</dbReference>
<keyword evidence="4" id="KW-0804">Transcription</keyword>
<dbReference type="AlphaFoldDB" id="A0A5E7CRB6"/>
<evidence type="ECO:0000256" key="2">
    <source>
        <dbReference type="ARBA" id="ARBA00023015"/>
    </source>
</evidence>
<dbReference type="Pfam" id="PF00126">
    <property type="entry name" value="HTH_1"/>
    <property type="match status" value="1"/>
</dbReference>
<dbReference type="InterPro" id="IPR036390">
    <property type="entry name" value="WH_DNA-bd_sf"/>
</dbReference>
<feature type="domain" description="HTH lysR-type" evidence="5">
    <location>
        <begin position="30"/>
        <end position="87"/>
    </location>
</feature>
<organism evidence="6 7">
    <name type="scientific">Pseudomonas fluorescens</name>
    <dbReference type="NCBI Taxonomy" id="294"/>
    <lineage>
        <taxon>Bacteria</taxon>
        <taxon>Pseudomonadati</taxon>
        <taxon>Pseudomonadota</taxon>
        <taxon>Gammaproteobacteria</taxon>
        <taxon>Pseudomonadales</taxon>
        <taxon>Pseudomonadaceae</taxon>
        <taxon>Pseudomonas</taxon>
    </lineage>
</organism>
<dbReference type="Gene3D" id="1.10.10.10">
    <property type="entry name" value="Winged helix-like DNA-binding domain superfamily/Winged helix DNA-binding domain"/>
    <property type="match status" value="1"/>
</dbReference>
<keyword evidence="2" id="KW-0805">Transcription regulation</keyword>
<protein>
    <submittedName>
        <fullName evidence="6">HTH-type transcriptional regulator GbpR</fullName>
    </submittedName>
</protein>
<dbReference type="PRINTS" id="PR00039">
    <property type="entry name" value="HTHLYSR"/>
</dbReference>
<evidence type="ECO:0000259" key="5">
    <source>
        <dbReference type="PROSITE" id="PS50931"/>
    </source>
</evidence>
<gene>
    <name evidence="6" type="primary">gbpR_3</name>
    <name evidence="6" type="ORF">PS723_03090</name>
</gene>
<dbReference type="InterPro" id="IPR037405">
    <property type="entry name" value="GbpR_PBP2"/>
</dbReference>
<evidence type="ECO:0000313" key="7">
    <source>
        <dbReference type="Proteomes" id="UP000379480"/>
    </source>
</evidence>
<reference evidence="6 7" key="1">
    <citation type="submission" date="2019-09" db="EMBL/GenBank/DDBJ databases">
        <authorList>
            <person name="Chandra G."/>
            <person name="Truman W A."/>
        </authorList>
    </citation>
    <scope>NUCLEOTIDE SEQUENCE [LARGE SCALE GENOMIC DNA]</scope>
    <source>
        <strain evidence="6">PS723</strain>
    </source>
</reference>
<dbReference type="GO" id="GO:0003677">
    <property type="term" value="F:DNA binding"/>
    <property type="evidence" value="ECO:0007669"/>
    <property type="project" value="UniProtKB-KW"/>
</dbReference>
<evidence type="ECO:0000256" key="4">
    <source>
        <dbReference type="ARBA" id="ARBA00023163"/>
    </source>
</evidence>